<evidence type="ECO:0000256" key="4">
    <source>
        <dbReference type="ARBA" id="ARBA00022741"/>
    </source>
</evidence>
<dbReference type="InterPro" id="IPR003593">
    <property type="entry name" value="AAA+_ATPase"/>
</dbReference>
<dbReference type="PANTHER" id="PTHR48041:SF139">
    <property type="entry name" value="PROTEIN SCARLET"/>
    <property type="match status" value="1"/>
</dbReference>
<keyword evidence="6 8" id="KW-1133">Transmembrane helix</keyword>
<dbReference type="EMBL" id="BRXW01000087">
    <property type="protein sequence ID" value="GMI05416.1"/>
    <property type="molecule type" value="Genomic_DNA"/>
</dbReference>
<dbReference type="GO" id="GO:0005524">
    <property type="term" value="F:ATP binding"/>
    <property type="evidence" value="ECO:0007669"/>
    <property type="project" value="UniProtKB-KW"/>
</dbReference>
<comment type="subcellular location">
    <subcellularLocation>
        <location evidence="1">Membrane</location>
        <topology evidence="1">Multi-pass membrane protein</topology>
    </subcellularLocation>
</comment>
<gene>
    <name evidence="10" type="ORF">TrLO_g3061</name>
</gene>
<protein>
    <recommendedName>
        <fullName evidence="9">ABC transporter domain-containing protein</fullName>
    </recommendedName>
</protein>
<evidence type="ECO:0000313" key="11">
    <source>
        <dbReference type="Proteomes" id="UP001165122"/>
    </source>
</evidence>
<evidence type="ECO:0000256" key="1">
    <source>
        <dbReference type="ARBA" id="ARBA00004141"/>
    </source>
</evidence>
<dbReference type="CDD" id="cd03213">
    <property type="entry name" value="ABCG_EPDR"/>
    <property type="match status" value="1"/>
</dbReference>
<dbReference type="PANTHER" id="PTHR48041">
    <property type="entry name" value="ABC TRANSPORTER G FAMILY MEMBER 28"/>
    <property type="match status" value="1"/>
</dbReference>
<feature type="transmembrane region" description="Helical" evidence="8">
    <location>
        <begin position="444"/>
        <end position="466"/>
    </location>
</feature>
<dbReference type="InterPro" id="IPR050352">
    <property type="entry name" value="ABCG_transporters"/>
</dbReference>
<dbReference type="SUPFAM" id="SSF52540">
    <property type="entry name" value="P-loop containing nucleoside triphosphate hydrolases"/>
    <property type="match status" value="1"/>
</dbReference>
<evidence type="ECO:0000313" key="10">
    <source>
        <dbReference type="EMBL" id="GMI05416.1"/>
    </source>
</evidence>
<organism evidence="10 11">
    <name type="scientific">Triparma laevis f. longispina</name>
    <dbReference type="NCBI Taxonomy" id="1714387"/>
    <lineage>
        <taxon>Eukaryota</taxon>
        <taxon>Sar</taxon>
        <taxon>Stramenopiles</taxon>
        <taxon>Ochrophyta</taxon>
        <taxon>Bolidophyceae</taxon>
        <taxon>Parmales</taxon>
        <taxon>Triparmaceae</taxon>
        <taxon>Triparma</taxon>
    </lineage>
</organism>
<dbReference type="InterPro" id="IPR043926">
    <property type="entry name" value="ABCG_dom"/>
</dbReference>
<dbReference type="SMART" id="SM00382">
    <property type="entry name" value="AAA"/>
    <property type="match status" value="1"/>
</dbReference>
<keyword evidence="2" id="KW-0813">Transport</keyword>
<dbReference type="GO" id="GO:0016887">
    <property type="term" value="F:ATP hydrolysis activity"/>
    <property type="evidence" value="ECO:0007669"/>
    <property type="project" value="InterPro"/>
</dbReference>
<accession>A0A9W7CIU8</accession>
<dbReference type="Proteomes" id="UP001165122">
    <property type="component" value="Unassembled WGS sequence"/>
</dbReference>
<dbReference type="InterPro" id="IPR027417">
    <property type="entry name" value="P-loop_NTPase"/>
</dbReference>
<evidence type="ECO:0000259" key="9">
    <source>
        <dbReference type="PROSITE" id="PS50893"/>
    </source>
</evidence>
<keyword evidence="7 8" id="KW-0472">Membrane</keyword>
<evidence type="ECO:0000256" key="2">
    <source>
        <dbReference type="ARBA" id="ARBA00022448"/>
    </source>
</evidence>
<dbReference type="GO" id="GO:0016020">
    <property type="term" value="C:membrane"/>
    <property type="evidence" value="ECO:0007669"/>
    <property type="project" value="UniProtKB-SubCell"/>
</dbReference>
<feature type="transmembrane region" description="Helical" evidence="8">
    <location>
        <begin position="579"/>
        <end position="601"/>
    </location>
</feature>
<dbReference type="PROSITE" id="PS50893">
    <property type="entry name" value="ABC_TRANSPORTER_2"/>
    <property type="match status" value="1"/>
</dbReference>
<evidence type="ECO:0000256" key="7">
    <source>
        <dbReference type="ARBA" id="ARBA00023136"/>
    </source>
</evidence>
<dbReference type="Pfam" id="PF19055">
    <property type="entry name" value="ABC2_membrane_7"/>
    <property type="match status" value="1"/>
</dbReference>
<proteinExistence type="predicted"/>
<comment type="caution">
    <text evidence="10">The sequence shown here is derived from an EMBL/GenBank/DDBJ whole genome shotgun (WGS) entry which is preliminary data.</text>
</comment>
<dbReference type="Gene3D" id="3.40.50.300">
    <property type="entry name" value="P-loop containing nucleotide triphosphate hydrolases"/>
    <property type="match status" value="1"/>
</dbReference>
<feature type="transmembrane region" description="Helical" evidence="8">
    <location>
        <begin position="360"/>
        <end position="378"/>
    </location>
</feature>
<keyword evidence="11" id="KW-1185">Reference proteome</keyword>
<dbReference type="AlphaFoldDB" id="A0A9W7CIU8"/>
<dbReference type="Pfam" id="PF00005">
    <property type="entry name" value="ABC_tran"/>
    <property type="match status" value="1"/>
</dbReference>
<evidence type="ECO:0000256" key="6">
    <source>
        <dbReference type="ARBA" id="ARBA00022989"/>
    </source>
</evidence>
<keyword evidence="3 8" id="KW-0812">Transmembrane</keyword>
<evidence type="ECO:0000256" key="3">
    <source>
        <dbReference type="ARBA" id="ARBA00022692"/>
    </source>
</evidence>
<sequence length="609" mass="66069">MKLVNKTKEVELGATSTFGGEFTSVPLSERRSKSLKWNNLSFAMNEKKGQIPILSNQFGSAPASTLTCIMGPSGAGKSSLLNVLAGRVANGGKKSIAGNISVDGTPIDPYTYRKQIAYVMQDDAISPTSTPREALTFSASLRLGGGATRKEIDKLVSDMLDELGLSECADRLVGGELIKGISGGERKRTSVGVELVTDPSLVFLDEPTSGLDSYSAHQLVLLLKRLASNGRATVLCTIHQPSSEVFLLFDNTILLKDGKVVFGGKVADMNSYFDGKSFPVPDNTNPADHAMFTVQINSGKELDKKGVFMIDSEVHELKKQGSSAEDGKDIVPDVKSTAFTQLKWLCSRELDSLVRDKGALLGRFGITIFLNVLFGLIFNGAAEKDDSINSNFGDHFGALTMVTISSMFGAAQPTLLSFPSQRPIFLREYSTGTYSILPYIVSKLLFEIPLAFVQCLVQWLVVYWMIGFQGNFFLLLLSSFALGVASASVAVLLGSAVEDVKTASELMPVMFVPQMLFAGFFVAADQIPKYLRWAQYLCSLKYAMNLLSIVEFGEDACQAGAEQQCAKLLDGNEVEEDLAWFYILVLFGLFAVFRGIGAYVLTVKATTVF</sequence>
<name>A0A9W7CIU8_9STRA</name>
<dbReference type="InterPro" id="IPR003439">
    <property type="entry name" value="ABC_transporter-like_ATP-bd"/>
</dbReference>
<feature type="domain" description="ABC transporter" evidence="9">
    <location>
        <begin position="35"/>
        <end position="282"/>
    </location>
</feature>
<evidence type="ECO:0000256" key="8">
    <source>
        <dbReference type="SAM" id="Phobius"/>
    </source>
</evidence>
<feature type="transmembrane region" description="Helical" evidence="8">
    <location>
        <begin position="472"/>
        <end position="494"/>
    </location>
</feature>
<dbReference type="InterPro" id="IPR013525">
    <property type="entry name" value="ABC2_TM"/>
</dbReference>
<evidence type="ECO:0000256" key="5">
    <source>
        <dbReference type="ARBA" id="ARBA00022840"/>
    </source>
</evidence>
<feature type="transmembrane region" description="Helical" evidence="8">
    <location>
        <begin position="506"/>
        <end position="524"/>
    </location>
</feature>
<dbReference type="Pfam" id="PF01061">
    <property type="entry name" value="ABC2_membrane"/>
    <property type="match status" value="1"/>
</dbReference>
<keyword evidence="5" id="KW-0067">ATP-binding</keyword>
<keyword evidence="4" id="KW-0547">Nucleotide-binding</keyword>
<reference evidence="11" key="1">
    <citation type="journal article" date="2023" name="Commun. Biol.">
        <title>Genome analysis of Parmales, the sister group of diatoms, reveals the evolutionary specialization of diatoms from phago-mixotrophs to photoautotrophs.</title>
        <authorList>
            <person name="Ban H."/>
            <person name="Sato S."/>
            <person name="Yoshikawa S."/>
            <person name="Yamada K."/>
            <person name="Nakamura Y."/>
            <person name="Ichinomiya M."/>
            <person name="Sato N."/>
            <person name="Blanc-Mathieu R."/>
            <person name="Endo H."/>
            <person name="Kuwata A."/>
            <person name="Ogata H."/>
        </authorList>
    </citation>
    <scope>NUCLEOTIDE SEQUENCE [LARGE SCALE GENOMIC DNA]</scope>
    <source>
        <strain evidence="11">NIES 3700</strain>
    </source>
</reference>
<dbReference type="GO" id="GO:0140359">
    <property type="term" value="F:ABC-type transporter activity"/>
    <property type="evidence" value="ECO:0007669"/>
    <property type="project" value="InterPro"/>
</dbReference>
<dbReference type="OrthoDB" id="66620at2759"/>
<feature type="transmembrane region" description="Helical" evidence="8">
    <location>
        <begin position="398"/>
        <end position="418"/>
    </location>
</feature>